<dbReference type="SMART" id="SM01411">
    <property type="entry name" value="Ephrin_rec_like"/>
    <property type="match status" value="2"/>
</dbReference>
<reference evidence="1" key="1">
    <citation type="submission" date="2015-07" db="EMBL/GenBank/DDBJ databases">
        <title>Adaptation to a free-living lifestyle via gene acquisitions in the diplomonad Trepomonas sp. PC1.</title>
        <authorList>
            <person name="Xu F."/>
            <person name="Jerlstrom-Hultqvist J."/>
            <person name="Kolisko M."/>
            <person name="Simpson A.G.B."/>
            <person name="Roger A.J."/>
            <person name="Svard S.G."/>
            <person name="Andersson J.O."/>
        </authorList>
    </citation>
    <scope>NUCLEOTIDE SEQUENCE</scope>
    <source>
        <strain evidence="1">PC1</strain>
    </source>
</reference>
<dbReference type="AlphaFoldDB" id="A0A146K196"/>
<gene>
    <name evidence="1" type="ORF">TPC1_30911</name>
</gene>
<protein>
    <submittedName>
        <fullName evidence="1">Uncharacterized protein</fullName>
    </submittedName>
</protein>
<dbReference type="Gene3D" id="2.10.50.10">
    <property type="entry name" value="Tumor Necrosis Factor Receptor, subunit A, domain 2"/>
    <property type="match status" value="1"/>
</dbReference>
<name>A0A146K196_9EUKA</name>
<dbReference type="EMBL" id="GDID01007012">
    <property type="protein sequence ID" value="JAP89594.1"/>
    <property type="molecule type" value="Transcribed_RNA"/>
</dbReference>
<evidence type="ECO:0000313" key="1">
    <source>
        <dbReference type="EMBL" id="JAP89594.1"/>
    </source>
</evidence>
<proteinExistence type="predicted"/>
<accession>A0A146K196</accession>
<organism evidence="1">
    <name type="scientific">Trepomonas sp. PC1</name>
    <dbReference type="NCBI Taxonomy" id="1076344"/>
    <lineage>
        <taxon>Eukaryota</taxon>
        <taxon>Metamonada</taxon>
        <taxon>Diplomonadida</taxon>
        <taxon>Hexamitidae</taxon>
        <taxon>Hexamitinae</taxon>
        <taxon>Trepomonas</taxon>
    </lineage>
</organism>
<feature type="non-terminal residue" evidence="1">
    <location>
        <position position="1"/>
    </location>
</feature>
<sequence length="449" mass="50476">KTECVDCQVGTFQANDHSIVCDQCQVGQIAFTVRSATCEPCMAGTVPNSLKSECLQCHVGYHQHLDAQATCIFCGDNQQSFMLYTACLDCITGFSSPDCTGCVYQQFQSPTQYSCSTDMQCYGDAFKLTNVVFQCFEPDPCGVAQLIDIDLYQCEQNDFICENTTVWLNQSLVQCLEQNFIQMDILSYPAVQCTLRRVSQLQINSFQCEDQCQNMTNHSNNYQICTDQTQCPILSVFTTQADFSCIGSSNCSDLTQILYQSSIFCQTQSNCSNITFLLNSTTFQCFQGSNNVFINESAYLVVDKVSCFPFINQSNFIKCASSVTMQNYIGNKTVQICQTATCVNGENFEQINYGVVENTDTVLCGLGQMLEGIKCLDANQTVYVRRNGQMVPVQHCKLSYLNICLYIECAPWKVWSHSQCAVECRADEREEFRRCVVQGKDEETSNWGW</sequence>